<accession>U6GKT8</accession>
<dbReference type="OrthoDB" id="346529at2759"/>
<keyword evidence="3" id="KW-1185">Reference proteome</keyword>
<dbReference type="SUPFAM" id="SSF57184">
    <property type="entry name" value="Growth factor receptor domain"/>
    <property type="match status" value="1"/>
</dbReference>
<dbReference type="AlphaFoldDB" id="U6GKT8"/>
<dbReference type="Gene3D" id="2.10.50.10">
    <property type="entry name" value="Tumor Necrosis Factor Receptor, subunit A, domain 2"/>
    <property type="match status" value="2"/>
</dbReference>
<name>U6GKT8_EIMAC</name>
<dbReference type="InterPro" id="IPR000421">
    <property type="entry name" value="FA58C"/>
</dbReference>
<dbReference type="PANTHER" id="PTHR46104:SF1">
    <property type="entry name" value="GENE 9195-RELATED"/>
    <property type="match status" value="1"/>
</dbReference>
<dbReference type="VEuPathDB" id="ToxoDB:EAH_00056500"/>
<evidence type="ECO:0000313" key="2">
    <source>
        <dbReference type="EMBL" id="CDI80841.1"/>
    </source>
</evidence>
<proteinExistence type="predicted"/>
<dbReference type="OMA" id="TNAVACP"/>
<dbReference type="PROSITE" id="PS50022">
    <property type="entry name" value="FA58C_3"/>
    <property type="match status" value="1"/>
</dbReference>
<protein>
    <submittedName>
        <fullName evidence="2">Myosin-10, related</fullName>
    </submittedName>
</protein>
<organism evidence="2 3">
    <name type="scientific">Eimeria acervulina</name>
    <name type="common">Coccidian parasite</name>
    <dbReference type="NCBI Taxonomy" id="5801"/>
    <lineage>
        <taxon>Eukaryota</taxon>
        <taxon>Sar</taxon>
        <taxon>Alveolata</taxon>
        <taxon>Apicomplexa</taxon>
        <taxon>Conoidasida</taxon>
        <taxon>Coccidia</taxon>
        <taxon>Eucoccidiorida</taxon>
        <taxon>Eimeriorina</taxon>
        <taxon>Eimeriidae</taxon>
        <taxon>Eimeria</taxon>
    </lineage>
</organism>
<gene>
    <name evidence="2" type="ORF">EAH_00056500</name>
</gene>
<dbReference type="InterPro" id="IPR009030">
    <property type="entry name" value="Growth_fac_rcpt_cys_sf"/>
</dbReference>
<evidence type="ECO:0000259" key="1">
    <source>
        <dbReference type="PROSITE" id="PS50022"/>
    </source>
</evidence>
<dbReference type="PANTHER" id="PTHR46104">
    <property type="entry name" value="GENE 9195-RELATED-RELATED"/>
    <property type="match status" value="1"/>
</dbReference>
<dbReference type="GeneID" id="25273720"/>
<dbReference type="Proteomes" id="UP000018050">
    <property type="component" value="Unassembled WGS sequence"/>
</dbReference>
<dbReference type="EMBL" id="HG671362">
    <property type="protein sequence ID" value="CDI80841.1"/>
    <property type="molecule type" value="Genomic_DNA"/>
</dbReference>
<dbReference type="RefSeq" id="XP_013249258.1">
    <property type="nucleotide sequence ID" value="XM_013393804.1"/>
</dbReference>
<feature type="domain" description="F5/8 type C" evidence="1">
    <location>
        <begin position="70"/>
        <end position="214"/>
    </location>
</feature>
<evidence type="ECO:0000313" key="3">
    <source>
        <dbReference type="Proteomes" id="UP000018050"/>
    </source>
</evidence>
<dbReference type="SUPFAM" id="SSF49785">
    <property type="entry name" value="Galactose-binding domain-like"/>
    <property type="match status" value="1"/>
</dbReference>
<sequence>MLGTGSPGFTGDGRIIPAPEANLNTPTGVQVADQGQGQPEEVTGRCSDGYYCPEGSSKTNAVACPPGHFCKALESLFTNVALGADVEPTISGDFVGSGTPDKVTNGDIASGTGWVSKNTSGGGHGLTVDFGDLFFINEVTVISGTAEGKDILSSFSVHYFHSASSTYVELFSVASNKESTYSLSFGEVATRKIMLSTTESQVYLSEIQVSGTSSPGSAAPTPCPYGWYQDLKAQMACKICPEGYFCQDSTVAPTSKCHAGYYCPKGSYTGYENPCPLGTYNNVEGAKAISECLPCPIGKYCGSRGLAHPTGECFAGYYCKGGAWSPAPHPEENNPDGISGPAGSLCPIGYYCPEGTQSPQPCQEGARTDLLPLYVFGEDNDDYGLCPVGHYCPSGSATPTPCARGTFQDPKNLALRMGCQAGGVLLGGTALPAALSLAHALQGSTLRSLDRRNADPVLRDLSAIC</sequence>
<dbReference type="InterPro" id="IPR008979">
    <property type="entry name" value="Galactose-bd-like_sf"/>
</dbReference>
<dbReference type="Gene3D" id="2.60.120.260">
    <property type="entry name" value="Galactose-binding domain-like"/>
    <property type="match status" value="1"/>
</dbReference>
<reference evidence="2" key="2">
    <citation type="submission" date="2013-10" db="EMBL/GenBank/DDBJ databases">
        <authorList>
            <person name="Aslett M."/>
        </authorList>
    </citation>
    <scope>NUCLEOTIDE SEQUENCE [LARGE SCALE GENOMIC DNA]</scope>
    <source>
        <strain evidence="2">Houghton</strain>
    </source>
</reference>
<dbReference type="SMART" id="SM01411">
    <property type="entry name" value="Ephrin_rec_like"/>
    <property type="match status" value="3"/>
</dbReference>
<reference evidence="2" key="1">
    <citation type="submission" date="2013-10" db="EMBL/GenBank/DDBJ databases">
        <title>Genomic analysis of the causative agents of coccidiosis in chickens.</title>
        <authorList>
            <person name="Reid A.J."/>
            <person name="Blake D."/>
            <person name="Billington K."/>
            <person name="Browne H."/>
            <person name="Dunn M."/>
            <person name="Hung S."/>
            <person name="Kawahara F."/>
            <person name="Miranda-Saavedra D."/>
            <person name="Mourier T."/>
            <person name="Nagra H."/>
            <person name="Otto T.D."/>
            <person name="Rawlings N."/>
            <person name="Sanchez A."/>
            <person name="Sanders M."/>
            <person name="Subramaniam C."/>
            <person name="Tay Y."/>
            <person name="Dear P."/>
            <person name="Doerig C."/>
            <person name="Gruber A."/>
            <person name="Parkinson J."/>
            <person name="Shirley M."/>
            <person name="Wan K.L."/>
            <person name="Berriman M."/>
            <person name="Tomley F."/>
            <person name="Pain A."/>
        </authorList>
    </citation>
    <scope>NUCLEOTIDE SEQUENCE [LARGE SCALE GENOMIC DNA]</scope>
    <source>
        <strain evidence="2">Houghton</strain>
    </source>
</reference>